<dbReference type="EMBL" id="AVPK01000001">
    <property type="protein sequence ID" value="KGN39612.1"/>
    <property type="molecule type" value="Genomic_DNA"/>
</dbReference>
<accession>A0A0A0JU66</accession>
<dbReference type="Proteomes" id="UP000030011">
    <property type="component" value="Unassembled WGS sequence"/>
</dbReference>
<evidence type="ECO:0000256" key="1">
    <source>
        <dbReference type="SAM" id="MobiDB-lite"/>
    </source>
</evidence>
<keyword evidence="3" id="KW-1185">Reference proteome</keyword>
<name>A0A0A0JU66_9MICO</name>
<organism evidence="2 3">
    <name type="scientific">Knoellia subterranea KCTC 19937</name>
    <dbReference type="NCBI Taxonomy" id="1385521"/>
    <lineage>
        <taxon>Bacteria</taxon>
        <taxon>Bacillati</taxon>
        <taxon>Actinomycetota</taxon>
        <taxon>Actinomycetes</taxon>
        <taxon>Micrococcales</taxon>
        <taxon>Intrasporangiaceae</taxon>
        <taxon>Knoellia</taxon>
    </lineage>
</organism>
<evidence type="ECO:0000313" key="2">
    <source>
        <dbReference type="EMBL" id="KGN39612.1"/>
    </source>
</evidence>
<sequence length="30" mass="3400">MTPLTNGRKRLAHEPRLQGAAITMNEENHL</sequence>
<reference evidence="2 3" key="1">
    <citation type="submission" date="2013-08" db="EMBL/GenBank/DDBJ databases">
        <title>The genome sequence of Knoellia subterranea.</title>
        <authorList>
            <person name="Zhu W."/>
            <person name="Wang G."/>
        </authorList>
    </citation>
    <scope>NUCLEOTIDE SEQUENCE [LARGE SCALE GENOMIC DNA]</scope>
    <source>
        <strain evidence="2 3">KCTC 19937</strain>
    </source>
</reference>
<evidence type="ECO:0000313" key="3">
    <source>
        <dbReference type="Proteomes" id="UP000030011"/>
    </source>
</evidence>
<feature type="region of interest" description="Disordered" evidence="1">
    <location>
        <begin position="1"/>
        <end position="30"/>
    </location>
</feature>
<gene>
    <name evidence="2" type="ORF">N803_02305</name>
</gene>
<dbReference type="STRING" id="1385521.N803_02305"/>
<proteinExistence type="predicted"/>
<dbReference type="AlphaFoldDB" id="A0A0A0JU66"/>
<protein>
    <submittedName>
        <fullName evidence="2">Uncharacterized protein</fullName>
    </submittedName>
</protein>
<comment type="caution">
    <text evidence="2">The sequence shown here is derived from an EMBL/GenBank/DDBJ whole genome shotgun (WGS) entry which is preliminary data.</text>
</comment>